<dbReference type="SMART" id="SM00530">
    <property type="entry name" value="HTH_XRE"/>
    <property type="match status" value="1"/>
</dbReference>
<dbReference type="Gene3D" id="2.60.40.10">
    <property type="entry name" value="Immunoglobulins"/>
    <property type="match status" value="1"/>
</dbReference>
<proteinExistence type="predicted"/>
<feature type="domain" description="HTH cro/C1-type" evidence="2">
    <location>
        <begin position="50"/>
        <end position="81"/>
    </location>
</feature>
<dbReference type="EMBL" id="PEXX01000001">
    <property type="protein sequence ID" value="PIU11022.1"/>
    <property type="molecule type" value="Genomic_DNA"/>
</dbReference>
<evidence type="ECO:0000313" key="3">
    <source>
        <dbReference type="EMBL" id="PIU11022.1"/>
    </source>
</evidence>
<organism evidence="3 4">
    <name type="scientific">Candidatus Kuenenbacteria bacterium CG08_land_8_20_14_0_20_37_23</name>
    <dbReference type="NCBI Taxonomy" id="1974617"/>
    <lineage>
        <taxon>Bacteria</taxon>
        <taxon>Candidatus Kueneniibacteriota</taxon>
    </lineage>
</organism>
<dbReference type="Pfam" id="PF09136">
    <property type="entry name" value="Glucodextran_B"/>
    <property type="match status" value="1"/>
</dbReference>
<keyword evidence="1" id="KW-1133">Transmembrane helix</keyword>
<comment type="caution">
    <text evidence="3">The sequence shown here is derived from an EMBL/GenBank/DDBJ whole genome shotgun (WGS) entry which is preliminary data.</text>
</comment>
<keyword evidence="1" id="KW-0812">Transmembrane</keyword>
<dbReference type="InterPro" id="IPR001387">
    <property type="entry name" value="Cro/C1-type_HTH"/>
</dbReference>
<keyword evidence="1" id="KW-0472">Membrane</keyword>
<dbReference type="Gene3D" id="1.10.260.40">
    <property type="entry name" value="lambda repressor-like DNA-binding domains"/>
    <property type="match status" value="1"/>
</dbReference>
<dbReference type="CDD" id="cd00093">
    <property type="entry name" value="HTH_XRE"/>
    <property type="match status" value="1"/>
</dbReference>
<reference evidence="4" key="1">
    <citation type="submission" date="2017-09" db="EMBL/GenBank/DDBJ databases">
        <title>Depth-based differentiation of microbial function through sediment-hosted aquifers and enrichment of novel symbionts in the deep terrestrial subsurface.</title>
        <authorList>
            <person name="Probst A.J."/>
            <person name="Ladd B."/>
            <person name="Jarett J.K."/>
            <person name="Geller-Mcgrath D.E."/>
            <person name="Sieber C.M.K."/>
            <person name="Emerson J.B."/>
            <person name="Anantharaman K."/>
            <person name="Thomas B.C."/>
            <person name="Malmstrom R."/>
            <person name="Stieglmeier M."/>
            <person name="Klingl A."/>
            <person name="Woyke T."/>
            <person name="Ryan C.M."/>
            <person name="Banfield J.F."/>
        </authorList>
    </citation>
    <scope>NUCLEOTIDE SEQUENCE [LARGE SCALE GENOMIC DNA]</scope>
</reference>
<dbReference type="InterPro" id="IPR010982">
    <property type="entry name" value="Lambda_DNA-bd_dom_sf"/>
</dbReference>
<gene>
    <name evidence="3" type="ORF">COT27_00020</name>
</gene>
<dbReference type="AlphaFoldDB" id="A0A2M6XTQ3"/>
<sequence>MFLERCLILENERWKMKRKRNIYFYIFEAFNMVVFRQKKIITVNSIGDDLQKARQALNLSIKAVEKKINISENYLKAMETNDWDDIPGEIYRKNFLKKYTEFLAIDFDGIKNRYEKAVKNLENNTDKLASKFGVGRKKFVVFPKIIRNVLIGILIIIIIGYIGRQILSLLSPPKFDILYPEEKFITNSVAIKILGFVNDEAWIGLNDNEISVGTDGYFTVDIDLNPGLNIIKFEARKRYGRSKIIYRRIIAE</sequence>
<protein>
    <recommendedName>
        <fullName evidence="2">HTH cro/C1-type domain-containing protein</fullName>
    </recommendedName>
</protein>
<dbReference type="PROSITE" id="PS50943">
    <property type="entry name" value="HTH_CROC1"/>
    <property type="match status" value="1"/>
</dbReference>
<dbReference type="Pfam" id="PF13413">
    <property type="entry name" value="HTH_25"/>
    <property type="match status" value="1"/>
</dbReference>
<feature type="transmembrane region" description="Helical" evidence="1">
    <location>
        <begin position="145"/>
        <end position="163"/>
    </location>
</feature>
<evidence type="ECO:0000313" key="4">
    <source>
        <dbReference type="Proteomes" id="UP000230586"/>
    </source>
</evidence>
<dbReference type="GO" id="GO:0003677">
    <property type="term" value="F:DNA binding"/>
    <property type="evidence" value="ECO:0007669"/>
    <property type="project" value="InterPro"/>
</dbReference>
<dbReference type="Proteomes" id="UP000230586">
    <property type="component" value="Unassembled WGS sequence"/>
</dbReference>
<name>A0A2M6XTQ3_9BACT</name>
<dbReference type="InterPro" id="IPR050400">
    <property type="entry name" value="Bact_Cytoskel_RodZ"/>
</dbReference>
<dbReference type="PANTHER" id="PTHR34475:SF1">
    <property type="entry name" value="CYTOSKELETON PROTEIN RODZ"/>
    <property type="match status" value="1"/>
</dbReference>
<evidence type="ECO:0000256" key="1">
    <source>
        <dbReference type="SAM" id="Phobius"/>
    </source>
</evidence>
<accession>A0A2M6XTQ3</accession>
<dbReference type="InterPro" id="IPR013783">
    <property type="entry name" value="Ig-like_fold"/>
</dbReference>
<evidence type="ECO:0000259" key="2">
    <source>
        <dbReference type="PROSITE" id="PS50943"/>
    </source>
</evidence>
<dbReference type="PANTHER" id="PTHR34475">
    <property type="match status" value="1"/>
</dbReference>